<sequence>MTTLPLFWHLSSATKKKRLDASIKLVSSLEQFQAKFIPKDLIGSDVEQEDDVSAQKTDLLEALNAQDVSYSIRRLIRGLASPRESSRLGFAVALTELLSRITTVTCVQIVMLIMDGTKVQGSMTGQDERDVLFARLFGITAVVQSGLLIRAGALTTSPSTATEISSLSGFENIIKELLALGEKKSWLRESSWWTMGLALNAVHDSTVAWKSEAIDFLLQCPFVDYKTWSPEKVALTLQMQEMYSSYDWSQYLCPPFKDPFLLHSSNLQLLARILKESGAHDEDDKEPTKASAGSWKPDLHYVWNIILDYCLPKSGSNARSNKFQEFYRVVVDESLFASTSSSERKYWGFQVFKRALSQATQTTVPMLFTQNFMRCWINHLSNQDRYLHKIATQAAIEVHSFVQRNPHLGFTLITVLTGVHGHQQFDRLTKTKTVASILTAMDEPGIQNYVDNLYSQFNVSEADDRSDMTAIVSRRKWIIDQLGALVHNHSVPKSDEWVASVLTWLTVHGFFVAKKKSSKSLFHALHSPPRPSLSDELSQISRDRLLTALGDLSLQSAITKTGEKSSKMTGAASDGELWISKVFKTIDKLEADVKHVELRVQVPSEVRELQIKARKALSRLQKNESTDARKGAEWLLLLTLFQSYCGARKAAEELEACIDGVSRLFASGKRKTQGSDDEKEEVQEPIDVLVDLVIGFMEQSSGYLRTIGNQAFALLSSAIKQSTIDLILMQLERRRPSEDEDDGESSDIDVVDDASSAESESESEDSEADSENDEPDLELRNKIEEALRSSGAQRDEDEDDEELMDDDQMMAIDEQLSMVFRSSVGVKKKDLSAQREATHFKNRVLDLVDTFLKRQPTSPLNILLINPLVEILTGSSADEQQLVDKTRGILRTRFGKSKDIPANVDLENLKSVLNMVHTQARKSSQFLPSLTQCSIYLARIMLHHDAKDALLAIYRQSLIDFFARKKSALKTAFFQEFIQRFSSTAWYLAGDLVDSLTKTVNSYRQCQGFHLIEMLLNSLPSLEESPIDIAPFMPKLSQALLLTIQCACNDENSLSAAQLKGLLKVALSAIRQSKRRGAIDTGVWGTSSWVSLQGKLEASPRFKSSIGLIKMCNQIVQTPNVGQNGEQKDGSKRKAQDSIEEQPSFKPKRKRRKEGNSVD</sequence>
<keyword evidence="2" id="KW-0539">Nucleus</keyword>
<dbReference type="GO" id="GO:0006355">
    <property type="term" value="P:regulation of DNA-templated transcription"/>
    <property type="evidence" value="ECO:0007669"/>
    <property type="project" value="InterPro"/>
</dbReference>
<dbReference type="HOGENOM" id="CLU_005212_0_0_1"/>
<evidence type="ECO:0000256" key="1">
    <source>
        <dbReference type="ARBA" id="ARBA00004123"/>
    </source>
</evidence>
<comment type="subcellular location">
    <subcellularLocation>
        <location evidence="1">Nucleus</location>
    </subcellularLocation>
</comment>
<evidence type="ECO:0000256" key="2">
    <source>
        <dbReference type="ARBA" id="ARBA00023242"/>
    </source>
</evidence>
<dbReference type="FunCoup" id="A0A0C2TN43">
    <property type="interactions" value="429"/>
</dbReference>
<feature type="region of interest" description="Disordered" evidence="3">
    <location>
        <begin position="1119"/>
        <end position="1159"/>
    </location>
</feature>
<dbReference type="InParanoid" id="A0A0C2TN43"/>
<organism evidence="4 5">
    <name type="scientific">Amanita muscaria (strain Koide BX008)</name>
    <dbReference type="NCBI Taxonomy" id="946122"/>
    <lineage>
        <taxon>Eukaryota</taxon>
        <taxon>Fungi</taxon>
        <taxon>Dikarya</taxon>
        <taxon>Basidiomycota</taxon>
        <taxon>Agaricomycotina</taxon>
        <taxon>Agaricomycetes</taxon>
        <taxon>Agaricomycetidae</taxon>
        <taxon>Agaricales</taxon>
        <taxon>Pluteineae</taxon>
        <taxon>Amanitaceae</taxon>
        <taxon>Amanita</taxon>
    </lineage>
</organism>
<dbReference type="Pfam" id="PF04931">
    <property type="entry name" value="DNA_pol_phi"/>
    <property type="match status" value="1"/>
</dbReference>
<feature type="compositionally biased region" description="Acidic residues" evidence="3">
    <location>
        <begin position="759"/>
        <end position="776"/>
    </location>
</feature>
<dbReference type="GO" id="GO:0005730">
    <property type="term" value="C:nucleolus"/>
    <property type="evidence" value="ECO:0007669"/>
    <property type="project" value="InterPro"/>
</dbReference>
<gene>
    <name evidence="4" type="ORF">M378DRAFT_190984</name>
</gene>
<name>A0A0C2TN43_AMAMK</name>
<dbReference type="GO" id="GO:0000182">
    <property type="term" value="F:rDNA binding"/>
    <property type="evidence" value="ECO:0007669"/>
    <property type="project" value="TreeGrafter"/>
</dbReference>
<dbReference type="InterPro" id="IPR007015">
    <property type="entry name" value="DNA_pol_V/MYBBP1A"/>
</dbReference>
<protein>
    <recommendedName>
        <fullName evidence="6">DNA polymerase V</fullName>
    </recommendedName>
</protein>
<dbReference type="STRING" id="946122.A0A0C2TN43"/>
<dbReference type="Proteomes" id="UP000054549">
    <property type="component" value="Unassembled WGS sequence"/>
</dbReference>
<feature type="region of interest" description="Disordered" evidence="3">
    <location>
        <begin position="735"/>
        <end position="777"/>
    </location>
</feature>
<evidence type="ECO:0000313" key="4">
    <source>
        <dbReference type="EMBL" id="KIL68594.1"/>
    </source>
</evidence>
<proteinExistence type="predicted"/>
<reference evidence="4 5" key="1">
    <citation type="submission" date="2014-04" db="EMBL/GenBank/DDBJ databases">
        <title>Evolutionary Origins and Diversification of the Mycorrhizal Mutualists.</title>
        <authorList>
            <consortium name="DOE Joint Genome Institute"/>
            <consortium name="Mycorrhizal Genomics Consortium"/>
            <person name="Kohler A."/>
            <person name="Kuo A."/>
            <person name="Nagy L.G."/>
            <person name="Floudas D."/>
            <person name="Copeland A."/>
            <person name="Barry K.W."/>
            <person name="Cichocki N."/>
            <person name="Veneault-Fourrey C."/>
            <person name="LaButti K."/>
            <person name="Lindquist E.A."/>
            <person name="Lipzen A."/>
            <person name="Lundell T."/>
            <person name="Morin E."/>
            <person name="Murat C."/>
            <person name="Riley R."/>
            <person name="Ohm R."/>
            <person name="Sun H."/>
            <person name="Tunlid A."/>
            <person name="Henrissat B."/>
            <person name="Grigoriev I.V."/>
            <person name="Hibbett D.S."/>
            <person name="Martin F."/>
        </authorList>
    </citation>
    <scope>NUCLEOTIDE SEQUENCE [LARGE SCALE GENOMIC DNA]</scope>
    <source>
        <strain evidence="4 5">Koide BX008</strain>
    </source>
</reference>
<dbReference type="PANTHER" id="PTHR13213:SF2">
    <property type="entry name" value="MYB-BINDING PROTEIN 1A"/>
    <property type="match status" value="1"/>
</dbReference>
<dbReference type="PANTHER" id="PTHR13213">
    <property type="entry name" value="MYB-BINDING PROTEIN 1A FAMILY MEMBER"/>
    <property type="match status" value="1"/>
</dbReference>
<accession>A0A0C2TN43</accession>
<evidence type="ECO:0000256" key="3">
    <source>
        <dbReference type="SAM" id="MobiDB-lite"/>
    </source>
</evidence>
<evidence type="ECO:0008006" key="6">
    <source>
        <dbReference type="Google" id="ProtNLM"/>
    </source>
</evidence>
<dbReference type="OrthoDB" id="342531at2759"/>
<feature type="compositionally biased region" description="Acidic residues" evidence="3">
    <location>
        <begin position="738"/>
        <end position="752"/>
    </location>
</feature>
<dbReference type="EMBL" id="KN818228">
    <property type="protein sequence ID" value="KIL68594.1"/>
    <property type="molecule type" value="Genomic_DNA"/>
</dbReference>
<evidence type="ECO:0000313" key="5">
    <source>
        <dbReference type="Proteomes" id="UP000054549"/>
    </source>
</evidence>
<keyword evidence="5" id="KW-1185">Reference proteome</keyword>
<dbReference type="AlphaFoldDB" id="A0A0C2TN43"/>
<feature type="compositionally biased region" description="Basic and acidic residues" evidence="3">
    <location>
        <begin position="1126"/>
        <end position="1137"/>
    </location>
</feature>